<reference evidence="3" key="1">
    <citation type="journal article" date="2012" name="Science">
        <title>The Paleozoic origin of enzymatic lignin decomposition reconstructed from 31 fungal genomes.</title>
        <authorList>
            <person name="Floudas D."/>
            <person name="Binder M."/>
            <person name="Riley R."/>
            <person name="Barry K."/>
            <person name="Blanchette R.A."/>
            <person name="Henrissat B."/>
            <person name="Martinez A.T."/>
            <person name="Otillar R."/>
            <person name="Spatafora J.W."/>
            <person name="Yadav J.S."/>
            <person name="Aerts A."/>
            <person name="Benoit I."/>
            <person name="Boyd A."/>
            <person name="Carlson A."/>
            <person name="Copeland A."/>
            <person name="Coutinho P.M."/>
            <person name="de Vries R.P."/>
            <person name="Ferreira P."/>
            <person name="Findley K."/>
            <person name="Foster B."/>
            <person name="Gaskell J."/>
            <person name="Glotzer D."/>
            <person name="Gorecki P."/>
            <person name="Heitman J."/>
            <person name="Hesse C."/>
            <person name="Hori C."/>
            <person name="Igarashi K."/>
            <person name="Jurgens J.A."/>
            <person name="Kallen N."/>
            <person name="Kersten P."/>
            <person name="Kohler A."/>
            <person name="Kuees U."/>
            <person name="Kumar T.K.A."/>
            <person name="Kuo A."/>
            <person name="LaButti K."/>
            <person name="Larrondo L.F."/>
            <person name="Lindquist E."/>
            <person name="Ling A."/>
            <person name="Lombard V."/>
            <person name="Lucas S."/>
            <person name="Lundell T."/>
            <person name="Martin R."/>
            <person name="McLaughlin D.J."/>
            <person name="Morgenstern I."/>
            <person name="Morin E."/>
            <person name="Murat C."/>
            <person name="Nagy L.G."/>
            <person name="Nolan M."/>
            <person name="Ohm R.A."/>
            <person name="Patyshakuliyeva A."/>
            <person name="Rokas A."/>
            <person name="Ruiz-Duenas F.J."/>
            <person name="Sabat G."/>
            <person name="Salamov A."/>
            <person name="Samejima M."/>
            <person name="Schmutz J."/>
            <person name="Slot J.C."/>
            <person name="St John F."/>
            <person name="Stenlid J."/>
            <person name="Sun H."/>
            <person name="Sun S."/>
            <person name="Syed K."/>
            <person name="Tsang A."/>
            <person name="Wiebenga A."/>
            <person name="Young D."/>
            <person name="Pisabarro A."/>
            <person name="Eastwood D.C."/>
            <person name="Martin F."/>
            <person name="Cullen D."/>
            <person name="Grigoriev I.V."/>
            <person name="Hibbett D.S."/>
        </authorList>
    </citation>
    <scope>NUCLEOTIDE SEQUENCE [LARGE SCALE GENOMIC DNA]</scope>
    <source>
        <strain evidence="3">RWD-64-598 SS2</strain>
    </source>
</reference>
<feature type="region of interest" description="Disordered" evidence="1">
    <location>
        <begin position="391"/>
        <end position="442"/>
    </location>
</feature>
<organism evidence="2 3">
    <name type="scientific">Coniophora puteana (strain RWD-64-598)</name>
    <name type="common">Brown rot fungus</name>
    <dbReference type="NCBI Taxonomy" id="741705"/>
    <lineage>
        <taxon>Eukaryota</taxon>
        <taxon>Fungi</taxon>
        <taxon>Dikarya</taxon>
        <taxon>Basidiomycota</taxon>
        <taxon>Agaricomycotina</taxon>
        <taxon>Agaricomycetes</taxon>
        <taxon>Agaricomycetidae</taxon>
        <taxon>Boletales</taxon>
        <taxon>Coniophorineae</taxon>
        <taxon>Coniophoraceae</taxon>
        <taxon>Coniophora</taxon>
    </lineage>
</organism>
<dbReference type="EMBL" id="JH711583">
    <property type="protein sequence ID" value="EIW77810.1"/>
    <property type="molecule type" value="Genomic_DNA"/>
</dbReference>
<keyword evidence="3" id="KW-1185">Reference proteome</keyword>
<dbReference type="Gene3D" id="3.40.395.10">
    <property type="entry name" value="Adenoviral Proteinase, Chain A"/>
    <property type="match status" value="1"/>
</dbReference>
<evidence type="ECO:0000313" key="2">
    <source>
        <dbReference type="EMBL" id="EIW77810.1"/>
    </source>
</evidence>
<feature type="compositionally biased region" description="Low complexity" evidence="1">
    <location>
        <begin position="426"/>
        <end position="441"/>
    </location>
</feature>
<sequence>MPPPHLVCAAFDYATQIPSQHLLGVLNHEVPAFDLINAPIPPYQKPSLLPDIPVFLPQPPDPHLLGPLSIPIPSFAPSLDRAALWVEWEQGNRSLALDISDLTYHLPFWLPLLWICILPATQAKDMWVATYEWAQTNITATLMLPIFAHIPPAIDAFFHTVGWDTCILDGQLSTLNVIDLFSDWWLAGSLVDHVTNMIRSWTHTYPVQCSLLIDNLNFQVPFHPPISKLVLWNNFDAPHARHLSHIHNVTKEFKSGGYEGIICPLFDYWHSHYTAAILDARTETVYTGDSIRSQPFGSIDPHDLGGFQHFSTKIGMDVTSMPSKLHCSIQDNNFSCGVVTWNTIEHFFQVCTPGIHPPRMQSVLSTHWCLFPSPEVAIACCDSDSSDGYSSDGHDSDDFSSYDSDISTDHDHSSSSDDNLGEELDSSTSTPTSLPHPSQPTKLTKTNLRTFFLKLSEAAVKALHQPRPELIADVEDHLQKAEHEANLRDKIRKKQRTAKDTMQKQVYRACLKAKKEVLVQCTSPPPTAPHAVSIPTLDDSRPSPQLKQVAKKCNPHGRKRKHTRNPAWRYKWSSPTMFPYINAAAHAVGGNWEPKKIHDHLMAGPLWKVFKRLWAQTIGKWIEHPEDGSGLRWKDQSSHRWPWAIWLMER</sequence>
<dbReference type="RefSeq" id="XP_007771888.1">
    <property type="nucleotide sequence ID" value="XM_007773698.1"/>
</dbReference>
<proteinExistence type="predicted"/>
<dbReference type="AlphaFoldDB" id="A0A5M3MFW4"/>
<dbReference type="GeneID" id="19209387"/>
<name>A0A5M3MFW4_CONPW</name>
<dbReference type="Proteomes" id="UP000053558">
    <property type="component" value="Unassembled WGS sequence"/>
</dbReference>
<comment type="caution">
    <text evidence="2">The sequence shown here is derived from an EMBL/GenBank/DDBJ whole genome shotgun (WGS) entry which is preliminary data.</text>
</comment>
<dbReference type="SUPFAM" id="SSF54001">
    <property type="entry name" value="Cysteine proteinases"/>
    <property type="match status" value="1"/>
</dbReference>
<feature type="region of interest" description="Disordered" evidence="1">
    <location>
        <begin position="524"/>
        <end position="544"/>
    </location>
</feature>
<dbReference type="KEGG" id="cput:CONPUDRAFT_75601"/>
<protein>
    <recommendedName>
        <fullName evidence="4">Ubiquitin-like protease family profile domain-containing protein</fullName>
    </recommendedName>
</protein>
<accession>A0A5M3MFW4</accession>
<gene>
    <name evidence="2" type="ORF">CONPUDRAFT_75601</name>
</gene>
<evidence type="ECO:0000313" key="3">
    <source>
        <dbReference type="Proteomes" id="UP000053558"/>
    </source>
</evidence>
<dbReference type="InterPro" id="IPR038765">
    <property type="entry name" value="Papain-like_cys_pep_sf"/>
</dbReference>
<evidence type="ECO:0000256" key="1">
    <source>
        <dbReference type="SAM" id="MobiDB-lite"/>
    </source>
</evidence>
<evidence type="ECO:0008006" key="4">
    <source>
        <dbReference type="Google" id="ProtNLM"/>
    </source>
</evidence>